<dbReference type="STRING" id="1173701.A0A066XHF0"/>
<feature type="compositionally biased region" description="Polar residues" evidence="4">
    <location>
        <begin position="95"/>
        <end position="115"/>
    </location>
</feature>
<dbReference type="PANTHER" id="PTHR24171">
    <property type="entry name" value="ANKYRIN REPEAT DOMAIN-CONTAINING PROTEIN 39-RELATED"/>
    <property type="match status" value="1"/>
</dbReference>
<dbReference type="CDD" id="cd14688">
    <property type="entry name" value="bZIP_YAP"/>
    <property type="match status" value="1"/>
</dbReference>
<dbReference type="SUPFAM" id="SSF48403">
    <property type="entry name" value="Ankyrin repeat"/>
    <property type="match status" value="1"/>
</dbReference>
<dbReference type="HOGENOM" id="CLU_1204697_0_0_1"/>
<keyword evidence="1" id="KW-0677">Repeat</keyword>
<evidence type="ECO:0000256" key="2">
    <source>
        <dbReference type="ARBA" id="ARBA00023043"/>
    </source>
</evidence>
<dbReference type="PROSITE" id="PS50088">
    <property type="entry name" value="ANK_REPEAT"/>
    <property type="match status" value="2"/>
</dbReference>
<protein>
    <submittedName>
        <fullName evidence="5">Uncharacterized protein</fullName>
    </submittedName>
</protein>
<feature type="repeat" description="ANK" evidence="3">
    <location>
        <begin position="190"/>
        <end position="222"/>
    </location>
</feature>
<accession>A0A066XHF0</accession>
<name>A0A066XHF0_COLSU</name>
<dbReference type="InterPro" id="IPR036770">
    <property type="entry name" value="Ankyrin_rpt-contain_sf"/>
</dbReference>
<evidence type="ECO:0000313" key="6">
    <source>
        <dbReference type="Proteomes" id="UP000027238"/>
    </source>
</evidence>
<gene>
    <name evidence="5" type="ORF">CSUB01_09469</name>
</gene>
<dbReference type="InterPro" id="IPR002110">
    <property type="entry name" value="Ankyrin_rpt"/>
</dbReference>
<reference evidence="6" key="1">
    <citation type="journal article" date="2014" name="Genome Announc.">
        <title>Draft genome sequence of Colletotrichum sublineola, a destructive pathogen of cultivated sorghum.</title>
        <authorList>
            <person name="Baroncelli R."/>
            <person name="Sanz-Martin J.M."/>
            <person name="Rech G.E."/>
            <person name="Sukno S.A."/>
            <person name="Thon M.R."/>
        </authorList>
    </citation>
    <scope>NUCLEOTIDE SEQUENCE [LARGE SCALE GENOMIC DNA]</scope>
    <source>
        <strain evidence="6">TX430BB</strain>
    </source>
</reference>
<dbReference type="Pfam" id="PF00023">
    <property type="entry name" value="Ank"/>
    <property type="match status" value="1"/>
</dbReference>
<feature type="region of interest" description="Disordered" evidence="4">
    <location>
        <begin position="72"/>
        <end position="115"/>
    </location>
</feature>
<feature type="compositionally biased region" description="Basic and acidic residues" evidence="4">
    <location>
        <begin position="1"/>
        <end position="16"/>
    </location>
</feature>
<dbReference type="Proteomes" id="UP000027238">
    <property type="component" value="Unassembled WGS sequence"/>
</dbReference>
<organism evidence="5 6">
    <name type="scientific">Colletotrichum sublineola</name>
    <name type="common">Sorghum anthracnose fungus</name>
    <dbReference type="NCBI Taxonomy" id="1173701"/>
    <lineage>
        <taxon>Eukaryota</taxon>
        <taxon>Fungi</taxon>
        <taxon>Dikarya</taxon>
        <taxon>Ascomycota</taxon>
        <taxon>Pezizomycotina</taxon>
        <taxon>Sordariomycetes</taxon>
        <taxon>Hypocreomycetidae</taxon>
        <taxon>Glomerellales</taxon>
        <taxon>Glomerellaceae</taxon>
        <taxon>Colletotrichum</taxon>
        <taxon>Colletotrichum graminicola species complex</taxon>
    </lineage>
</organism>
<evidence type="ECO:0000256" key="3">
    <source>
        <dbReference type="PROSITE-ProRule" id="PRU00023"/>
    </source>
</evidence>
<sequence length="230" mass="24877">MDAAERRRIQNREAQRRFRSKPVAAPSSVPFPTLKSDLNVGGHDLRPSTSHVDCATQWLNAFPLEKDATTGDLRWHQQPPSFQPAYGTPPETPKRSNPSHKTTNGGQVQESSDYNANYDDPDAFQTALHIAAIAGHDAMIDMLLANGRLAVDVRDSEGNTALHAAVASRKLVVVLRLLSHGADPNAENAAGWTPLHTAVQMGSVDVVGALVAHGGDVRKKAPMRNVDLME</sequence>
<keyword evidence="6" id="KW-1185">Reference proteome</keyword>
<feature type="repeat" description="ANK" evidence="3">
    <location>
        <begin position="157"/>
        <end position="189"/>
    </location>
</feature>
<dbReference type="EMBL" id="JMSE01001057">
    <property type="protein sequence ID" value="KDN65156.1"/>
    <property type="molecule type" value="Genomic_DNA"/>
</dbReference>
<dbReference type="AlphaFoldDB" id="A0A066XHF0"/>
<dbReference type="OrthoDB" id="4851774at2759"/>
<dbReference type="PROSITE" id="PS50297">
    <property type="entry name" value="ANK_REP_REGION"/>
    <property type="match status" value="2"/>
</dbReference>
<dbReference type="Pfam" id="PF12796">
    <property type="entry name" value="Ank_2"/>
    <property type="match status" value="1"/>
</dbReference>
<dbReference type="eggNOG" id="KOG4177">
    <property type="taxonomic scope" value="Eukaryota"/>
</dbReference>
<keyword evidence="2 3" id="KW-0040">ANK repeat</keyword>
<dbReference type="SMART" id="SM00248">
    <property type="entry name" value="ANK"/>
    <property type="match status" value="3"/>
</dbReference>
<evidence type="ECO:0000313" key="5">
    <source>
        <dbReference type="EMBL" id="KDN65156.1"/>
    </source>
</evidence>
<feature type="region of interest" description="Disordered" evidence="4">
    <location>
        <begin position="1"/>
        <end position="35"/>
    </location>
</feature>
<evidence type="ECO:0000256" key="4">
    <source>
        <dbReference type="SAM" id="MobiDB-lite"/>
    </source>
</evidence>
<evidence type="ECO:0000256" key="1">
    <source>
        <dbReference type="ARBA" id="ARBA00022737"/>
    </source>
</evidence>
<comment type="caution">
    <text evidence="5">The sequence shown here is derived from an EMBL/GenBank/DDBJ whole genome shotgun (WGS) entry which is preliminary data.</text>
</comment>
<dbReference type="Gene3D" id="1.25.40.20">
    <property type="entry name" value="Ankyrin repeat-containing domain"/>
    <property type="match status" value="1"/>
</dbReference>
<proteinExistence type="predicted"/>
<dbReference type="PRINTS" id="PR01415">
    <property type="entry name" value="ANKYRIN"/>
</dbReference>